<dbReference type="PANTHER" id="PTHR35094">
    <property type="entry name" value="LEUCINE-RICH REPEAT EXTENSIN-LIKE PROTEIN 2"/>
    <property type="match status" value="1"/>
</dbReference>
<feature type="compositionally biased region" description="Pro residues" evidence="1">
    <location>
        <begin position="54"/>
        <end position="96"/>
    </location>
</feature>
<evidence type="ECO:0008006" key="5">
    <source>
        <dbReference type="Google" id="ProtNLM"/>
    </source>
</evidence>
<name>A0A067FBM4_CITSI</name>
<protein>
    <recommendedName>
        <fullName evidence="5">Extensin domain-containing protein</fullName>
    </recommendedName>
</protein>
<evidence type="ECO:0000313" key="4">
    <source>
        <dbReference type="Proteomes" id="UP000027120"/>
    </source>
</evidence>
<keyword evidence="2" id="KW-0472">Membrane</keyword>
<dbReference type="Proteomes" id="UP000027120">
    <property type="component" value="Unassembled WGS sequence"/>
</dbReference>
<keyword evidence="2" id="KW-1133">Transmembrane helix</keyword>
<keyword evidence="4" id="KW-1185">Reference proteome</keyword>
<evidence type="ECO:0000256" key="1">
    <source>
        <dbReference type="SAM" id="MobiDB-lite"/>
    </source>
</evidence>
<sequence>MSIQKCLFSPLKVLTIFSLLAAIVYHPVNGLESRKLDESTGDQGIKCTPSCTQSPPPPSPSPPPPYPPPPPALPPPAPPAPKKPPSQYCPPPPPPSFIYITGPPGNLYPVDSDFNGASKKIPSSLPLLVASGILGFLALWK</sequence>
<dbReference type="eggNOG" id="ENOG502S7RH">
    <property type="taxonomic scope" value="Eukaryota"/>
</dbReference>
<accession>A0A067FBM4</accession>
<evidence type="ECO:0000313" key="3">
    <source>
        <dbReference type="EMBL" id="KDO64688.1"/>
    </source>
</evidence>
<dbReference type="PANTHER" id="PTHR35094:SF1">
    <property type="entry name" value="PROTEIN, PUTATIVE-RELATED"/>
    <property type="match status" value="1"/>
</dbReference>
<organism evidence="3 4">
    <name type="scientific">Citrus sinensis</name>
    <name type="common">Sweet orange</name>
    <name type="synonym">Citrus aurantium var. sinensis</name>
    <dbReference type="NCBI Taxonomy" id="2711"/>
    <lineage>
        <taxon>Eukaryota</taxon>
        <taxon>Viridiplantae</taxon>
        <taxon>Streptophyta</taxon>
        <taxon>Embryophyta</taxon>
        <taxon>Tracheophyta</taxon>
        <taxon>Spermatophyta</taxon>
        <taxon>Magnoliopsida</taxon>
        <taxon>eudicotyledons</taxon>
        <taxon>Gunneridae</taxon>
        <taxon>Pentapetalae</taxon>
        <taxon>rosids</taxon>
        <taxon>malvids</taxon>
        <taxon>Sapindales</taxon>
        <taxon>Rutaceae</taxon>
        <taxon>Aurantioideae</taxon>
        <taxon>Citrus</taxon>
    </lineage>
</organism>
<proteinExistence type="predicted"/>
<feature type="transmembrane region" description="Helical" evidence="2">
    <location>
        <begin position="121"/>
        <end position="140"/>
    </location>
</feature>
<dbReference type="STRING" id="2711.A0A067FBM4"/>
<keyword evidence="2" id="KW-0812">Transmembrane</keyword>
<dbReference type="PaxDb" id="2711-XP_006469163.1"/>
<feature type="transmembrane region" description="Helical" evidence="2">
    <location>
        <begin position="7"/>
        <end position="28"/>
    </location>
</feature>
<dbReference type="EMBL" id="KK784906">
    <property type="protein sequence ID" value="KDO64688.1"/>
    <property type="molecule type" value="Genomic_DNA"/>
</dbReference>
<dbReference type="AlphaFoldDB" id="A0A067FBM4"/>
<gene>
    <name evidence="3" type="ORF">CISIN_1g0324291mg</name>
</gene>
<evidence type="ECO:0000256" key="2">
    <source>
        <dbReference type="SAM" id="Phobius"/>
    </source>
</evidence>
<dbReference type="PRINTS" id="PR01217">
    <property type="entry name" value="PRICHEXTENSN"/>
</dbReference>
<reference evidence="3 4" key="1">
    <citation type="submission" date="2014-04" db="EMBL/GenBank/DDBJ databases">
        <authorList>
            <consortium name="International Citrus Genome Consortium"/>
            <person name="Gmitter F."/>
            <person name="Chen C."/>
            <person name="Farmerie W."/>
            <person name="Harkins T."/>
            <person name="Desany B."/>
            <person name="Mohiuddin M."/>
            <person name="Kodira C."/>
            <person name="Borodovsky M."/>
            <person name="Lomsadze A."/>
            <person name="Burns P."/>
            <person name="Jenkins J."/>
            <person name="Prochnik S."/>
            <person name="Shu S."/>
            <person name="Chapman J."/>
            <person name="Pitluck S."/>
            <person name="Schmutz J."/>
            <person name="Rokhsar D."/>
        </authorList>
    </citation>
    <scope>NUCLEOTIDE SEQUENCE</scope>
</reference>
<feature type="region of interest" description="Disordered" evidence="1">
    <location>
        <begin position="34"/>
        <end position="97"/>
    </location>
</feature>